<name>A0AAV2CYV8_9ROSI</name>
<protein>
    <submittedName>
        <fullName evidence="2">Uncharacterized protein</fullName>
    </submittedName>
</protein>
<reference evidence="2 3" key="1">
    <citation type="submission" date="2024-04" db="EMBL/GenBank/DDBJ databases">
        <authorList>
            <person name="Fracassetti M."/>
        </authorList>
    </citation>
    <scope>NUCLEOTIDE SEQUENCE [LARGE SCALE GENOMIC DNA]</scope>
</reference>
<keyword evidence="3" id="KW-1185">Reference proteome</keyword>
<evidence type="ECO:0000256" key="1">
    <source>
        <dbReference type="SAM" id="MobiDB-lite"/>
    </source>
</evidence>
<organism evidence="2 3">
    <name type="scientific">Linum trigynum</name>
    <dbReference type="NCBI Taxonomy" id="586398"/>
    <lineage>
        <taxon>Eukaryota</taxon>
        <taxon>Viridiplantae</taxon>
        <taxon>Streptophyta</taxon>
        <taxon>Embryophyta</taxon>
        <taxon>Tracheophyta</taxon>
        <taxon>Spermatophyta</taxon>
        <taxon>Magnoliopsida</taxon>
        <taxon>eudicotyledons</taxon>
        <taxon>Gunneridae</taxon>
        <taxon>Pentapetalae</taxon>
        <taxon>rosids</taxon>
        <taxon>fabids</taxon>
        <taxon>Malpighiales</taxon>
        <taxon>Linaceae</taxon>
        <taxon>Linum</taxon>
    </lineage>
</organism>
<feature type="region of interest" description="Disordered" evidence="1">
    <location>
        <begin position="72"/>
        <end position="94"/>
    </location>
</feature>
<dbReference type="AlphaFoldDB" id="A0AAV2CYV8"/>
<dbReference type="Proteomes" id="UP001497516">
    <property type="component" value="Chromosome 10"/>
</dbReference>
<evidence type="ECO:0000313" key="3">
    <source>
        <dbReference type="Proteomes" id="UP001497516"/>
    </source>
</evidence>
<gene>
    <name evidence="2" type="ORF">LTRI10_LOCUS9096</name>
</gene>
<dbReference type="EMBL" id="OZ034814">
    <property type="protein sequence ID" value="CAL1361732.1"/>
    <property type="molecule type" value="Genomic_DNA"/>
</dbReference>
<evidence type="ECO:0000313" key="2">
    <source>
        <dbReference type="EMBL" id="CAL1361732.1"/>
    </source>
</evidence>
<sequence>MDPMYGDWMMVRKKECRHVRKSYDLGNRGAFNAHANVGGRNRYQVLNEDMKHEREIVAEHESHVTMVKDNVQEQKNHKPVNQGKKVVGERNGLE</sequence>
<accession>A0AAV2CYV8</accession>
<proteinExistence type="predicted"/>